<protein>
    <submittedName>
        <fullName evidence="1">Uncharacterized protein</fullName>
    </submittedName>
</protein>
<proteinExistence type="predicted"/>
<comment type="caution">
    <text evidence="1">The sequence shown here is derived from an EMBL/GenBank/DDBJ whole genome shotgun (WGS) entry which is preliminary data.</text>
</comment>
<sequence>MVFLYAVVNDIYEEGYSRQGKDIAAVKFTSDRAALPPGVGAVNSYGFGRNRTVAQMQQIDPTALDYGTAALAADHLRLRMPVSGGPFAVPLTFGPAGGIGPGAGAGLAAAGAGAPAAVVIPPAGSHLRGAASLMLLADGTWVAVRSISEPAQTYAGRGASSDARLMWSIVTNPAVLSGRLSTQWRGAVAYFTEESFVDWHFPGPHMCFWSCQFIDRRQGGPFDRLRFWRLGPGLSTGDYGGGAYEAYMRAIYTLSYWGGLDVPNPPDGDQMFRRARRMSTCTTLIEILTSARPLSETEATMGCDKKKGRANSMEGEIVRALSELYLGQPWHPVSHPQSFTAGQRQALDNVRDAARRFGAPLEGLTGSGALAEFRVLSDYAGESATVAPLDFDNINSLSLPDEGFMPSEDRARIESEGPRKLYADPALRNPKLHVQLLPALERVALASGATFAGLHVDGGKPIAVAEVDLADAFYTMLLPPNLWICQTMLEGVALKVPQLSFANRFVDRRPVPLVSEGAIHADCVDNAISLSTDLETAVAAASAVDSNLRAAGLPTHGVESSFGAVALGWFDEKFPIVGLIPALRWKLRLAFLELCRRGYASGKTISRVVSHFFSRGLVRRELLAALNSLCAFSAQYGGRTARLWPSCLRELRWCASLVVFCFRNAGAPFDSTLTMVDSSRWGVGVTQKKSSAPVARELSKYNERWRFSTHEESEMSHRPHAFKSATSADPFTPESVFTVDCSGRPKAPIKGPLEVPVEEPVEESVTKGVHMEEEMVNNIEEEEEFPEIPYDVWAKGWVPVVSHRWSRSEHQVVLEARGMVVAFRHVLRRVSSFNRCHLCLGDCLGAILAATKGRSSRREMGRACRQLASLSLASGAAFFWRWVPSERNSADRASKNLPGVGYAAAAADSCCLGAAAGGPSPASGHGGPAGESCSFLTYMDPPQW</sequence>
<evidence type="ECO:0000313" key="2">
    <source>
        <dbReference type="Proteomes" id="UP001189429"/>
    </source>
</evidence>
<reference evidence="1" key="1">
    <citation type="submission" date="2023-10" db="EMBL/GenBank/DDBJ databases">
        <authorList>
            <person name="Chen Y."/>
            <person name="Shah S."/>
            <person name="Dougan E. K."/>
            <person name="Thang M."/>
            <person name="Chan C."/>
        </authorList>
    </citation>
    <scope>NUCLEOTIDE SEQUENCE [LARGE SCALE GENOMIC DNA]</scope>
</reference>
<dbReference type="Proteomes" id="UP001189429">
    <property type="component" value="Unassembled WGS sequence"/>
</dbReference>
<keyword evidence="2" id="KW-1185">Reference proteome</keyword>
<dbReference type="EMBL" id="CAUYUJ010009413">
    <property type="protein sequence ID" value="CAK0826729.1"/>
    <property type="molecule type" value="Genomic_DNA"/>
</dbReference>
<organism evidence="1 2">
    <name type="scientific">Prorocentrum cordatum</name>
    <dbReference type="NCBI Taxonomy" id="2364126"/>
    <lineage>
        <taxon>Eukaryota</taxon>
        <taxon>Sar</taxon>
        <taxon>Alveolata</taxon>
        <taxon>Dinophyceae</taxon>
        <taxon>Prorocentrales</taxon>
        <taxon>Prorocentraceae</taxon>
        <taxon>Prorocentrum</taxon>
    </lineage>
</organism>
<name>A0ABN9S4T7_9DINO</name>
<gene>
    <name evidence="1" type="ORF">PCOR1329_LOCUS26450</name>
</gene>
<accession>A0ABN9S4T7</accession>
<evidence type="ECO:0000313" key="1">
    <source>
        <dbReference type="EMBL" id="CAK0826729.1"/>
    </source>
</evidence>